<dbReference type="CDD" id="cd14438">
    <property type="entry name" value="Hip_N"/>
    <property type="match status" value="1"/>
</dbReference>
<dbReference type="Pfam" id="PF13414">
    <property type="entry name" value="TPR_11"/>
    <property type="match status" value="1"/>
</dbReference>
<dbReference type="Gene3D" id="1.25.40.10">
    <property type="entry name" value="Tetratricopeptide repeat domain"/>
    <property type="match status" value="1"/>
</dbReference>
<dbReference type="PANTHER" id="PTHR45883">
    <property type="entry name" value="HSC70-INTERACTING PROTEIN"/>
    <property type="match status" value="1"/>
</dbReference>
<dbReference type="OrthoDB" id="533763at2759"/>
<evidence type="ECO:0000259" key="9">
    <source>
        <dbReference type="Pfam" id="PF18253"/>
    </source>
</evidence>
<dbReference type="GO" id="GO:0005634">
    <property type="term" value="C:nucleus"/>
    <property type="evidence" value="ECO:0007669"/>
    <property type="project" value="UniProtKB-ARBA"/>
</dbReference>
<reference evidence="10" key="2">
    <citation type="journal article" date="2014" name="BMC Genomics">
        <title>A genomic perspective to assessing quality of mass-reared SIT flies used in Mediterranean fruit fly (Ceratitis capitata) eradication in California.</title>
        <authorList>
            <person name="Calla B."/>
            <person name="Hall B."/>
            <person name="Hou S."/>
            <person name="Geib S.M."/>
        </authorList>
    </citation>
    <scope>NUCLEOTIDE SEQUENCE</scope>
</reference>
<protein>
    <submittedName>
        <fullName evidence="10">Hsc70-interacting protein 2</fullName>
    </submittedName>
</protein>
<feature type="repeat" description="TPR" evidence="7">
    <location>
        <begin position="199"/>
        <end position="232"/>
    </location>
</feature>
<dbReference type="SUPFAM" id="SSF48452">
    <property type="entry name" value="TPR-like"/>
    <property type="match status" value="1"/>
</dbReference>
<gene>
    <name evidence="10" type="primary">F10A2</name>
</gene>
<dbReference type="InterPro" id="IPR011990">
    <property type="entry name" value="TPR-like_helical_dom_sf"/>
</dbReference>
<comment type="function">
    <text evidence="5">One HIP oligomer binds the ATPase domains of at least two HSC70 molecules dependent on activation of the HSC70 ATPase by HSP40. Stabilizes the ADP state of HSC70 that has a high affinity for substrate protein. Through its own chaperone activity, it may contribute to the interaction of HSC70 with various target proteins.</text>
</comment>
<feature type="non-terminal residue" evidence="10">
    <location>
        <position position="407"/>
    </location>
</feature>
<feature type="compositionally biased region" description="Basic and acidic residues" evidence="8">
    <location>
        <begin position="248"/>
        <end position="266"/>
    </location>
</feature>
<evidence type="ECO:0000256" key="2">
    <source>
        <dbReference type="ARBA" id="ARBA00022737"/>
    </source>
</evidence>
<evidence type="ECO:0000313" key="10">
    <source>
        <dbReference type="EMBL" id="JAB98386.1"/>
    </source>
</evidence>
<proteinExistence type="evidence at transcript level"/>
<evidence type="ECO:0000256" key="3">
    <source>
        <dbReference type="ARBA" id="ARBA00022803"/>
    </source>
</evidence>
<dbReference type="SMART" id="SM00028">
    <property type="entry name" value="TPR"/>
    <property type="match status" value="3"/>
</dbReference>
<evidence type="ECO:0000256" key="1">
    <source>
        <dbReference type="ARBA" id="ARBA00009015"/>
    </source>
</evidence>
<keyword evidence="4" id="KW-0175">Coiled coil</keyword>
<feature type="region of interest" description="Disordered" evidence="8">
    <location>
        <begin position="63"/>
        <end position="137"/>
    </location>
</feature>
<name>W8BYL3_CERCA</name>
<dbReference type="GO" id="GO:0030544">
    <property type="term" value="F:Hsp70 protein binding"/>
    <property type="evidence" value="ECO:0007669"/>
    <property type="project" value="TreeGrafter"/>
</dbReference>
<comment type="similarity">
    <text evidence="1">Belongs to the FAM10 family.</text>
</comment>
<feature type="compositionally biased region" description="Acidic residues" evidence="8">
    <location>
        <begin position="82"/>
        <end position="112"/>
    </location>
</feature>
<keyword evidence="3 7" id="KW-0802">TPR repeat</keyword>
<comment type="subunit">
    <text evidence="6">Homotetramer. Interacts with Hsc70 as well as DNAJ homologs and Hsp90.</text>
</comment>
<dbReference type="FunFam" id="6.10.250.3420:FF:000001">
    <property type="entry name" value="Hsc70-interacting protein-like protein"/>
    <property type="match status" value="1"/>
</dbReference>
<dbReference type="PROSITE" id="PS50005">
    <property type="entry name" value="TPR"/>
    <property type="match status" value="2"/>
</dbReference>
<feature type="domain" description="Hsp70-interacting protein N-terminal" evidence="9">
    <location>
        <begin position="9"/>
        <end position="48"/>
    </location>
</feature>
<evidence type="ECO:0000256" key="7">
    <source>
        <dbReference type="PROSITE-ProRule" id="PRU00339"/>
    </source>
</evidence>
<feature type="repeat" description="TPR" evidence="7">
    <location>
        <begin position="131"/>
        <end position="164"/>
    </location>
</feature>
<dbReference type="Pfam" id="PF18253">
    <property type="entry name" value="HipN"/>
    <property type="match status" value="1"/>
</dbReference>
<dbReference type="PANTHER" id="PTHR45883:SF2">
    <property type="entry name" value="HSC70-INTERACTING PROTEIN"/>
    <property type="match status" value="1"/>
</dbReference>
<feature type="compositionally biased region" description="Low complexity" evidence="8">
    <location>
        <begin position="296"/>
        <end position="329"/>
    </location>
</feature>
<accession>W8BYL3</accession>
<evidence type="ECO:0000256" key="5">
    <source>
        <dbReference type="ARBA" id="ARBA00037033"/>
    </source>
</evidence>
<evidence type="ECO:0000256" key="8">
    <source>
        <dbReference type="SAM" id="MobiDB-lite"/>
    </source>
</evidence>
<dbReference type="Gene3D" id="6.10.250.3420">
    <property type="match status" value="1"/>
</dbReference>
<dbReference type="EMBL" id="GAMC01008169">
    <property type="protein sequence ID" value="JAB98386.1"/>
    <property type="molecule type" value="mRNA"/>
</dbReference>
<sequence length="407" mass="45239">MAMPNLSHSDLEKLKFFINFVAENPTVLNTPQLQFVKDFIEKFGGKVPAGEFKMPGGAAGGKCPFGGDAGGASDSPSGMNVDESEESDLEESEQESEVELDMEGVIDADTDADQPMGDSSKTPSEEEIDQASDLRSQAAAAYSEQKFDEAIALYTKAIELNPGNALFHAKRGQAFLKLKKPNACIRDCDKALELNCDSAAAYKFRGRAHRLLGDWEKAANDLRQACKLDFDEEADEWLREVTPNAKKLEQHRIKQERKRAERETKKAQRRARAHAKERSKQQQQQQQELKLTNQRSQQQPPSAAQQTKSNGSSSGSAHPSSSAAAQSTAAHEHRFSHINKSHETPCYKQLELVITAADRFRFGRRSTAVESILGFRVVPFPDQPECLMVDSFVHAMPTMLQQQQQQQ</sequence>
<dbReference type="GO" id="GO:0046983">
    <property type="term" value="F:protein dimerization activity"/>
    <property type="evidence" value="ECO:0007669"/>
    <property type="project" value="InterPro"/>
</dbReference>
<dbReference type="GO" id="GO:1902494">
    <property type="term" value="C:catalytic complex"/>
    <property type="evidence" value="ECO:0007669"/>
    <property type="project" value="UniProtKB-ARBA"/>
</dbReference>
<dbReference type="InterPro" id="IPR034649">
    <property type="entry name" value="Hip_N"/>
</dbReference>
<dbReference type="FunFam" id="1.25.40.10:FF:000112">
    <property type="entry name" value="FAM10 family protein"/>
    <property type="match status" value="1"/>
</dbReference>
<organism evidence="10">
    <name type="scientific">Ceratitis capitata</name>
    <name type="common">Mediterranean fruit fly</name>
    <name type="synonym">Tephritis capitata</name>
    <dbReference type="NCBI Taxonomy" id="7213"/>
    <lineage>
        <taxon>Eukaryota</taxon>
        <taxon>Metazoa</taxon>
        <taxon>Ecdysozoa</taxon>
        <taxon>Arthropoda</taxon>
        <taxon>Hexapoda</taxon>
        <taxon>Insecta</taxon>
        <taxon>Pterygota</taxon>
        <taxon>Neoptera</taxon>
        <taxon>Endopterygota</taxon>
        <taxon>Diptera</taxon>
        <taxon>Brachycera</taxon>
        <taxon>Muscomorpha</taxon>
        <taxon>Tephritoidea</taxon>
        <taxon>Tephritidae</taxon>
        <taxon>Ceratitis</taxon>
        <taxon>Ceratitis</taxon>
    </lineage>
</organism>
<dbReference type="AlphaFoldDB" id="W8BYL3"/>
<evidence type="ECO:0000256" key="6">
    <source>
        <dbReference type="ARBA" id="ARBA00064040"/>
    </source>
</evidence>
<dbReference type="InterPro" id="IPR019734">
    <property type="entry name" value="TPR_rpt"/>
</dbReference>
<feature type="region of interest" description="Disordered" evidence="8">
    <location>
        <begin position="248"/>
        <end position="337"/>
    </location>
</feature>
<reference evidence="10" key="1">
    <citation type="submission" date="2013-07" db="EMBL/GenBank/DDBJ databases">
        <authorList>
            <person name="Geib S."/>
        </authorList>
    </citation>
    <scope>NUCLEOTIDE SEQUENCE</scope>
</reference>
<keyword evidence="2" id="KW-0677">Repeat</keyword>
<evidence type="ECO:0000256" key="4">
    <source>
        <dbReference type="ARBA" id="ARBA00023054"/>
    </source>
</evidence>